<dbReference type="InterPro" id="IPR003675">
    <property type="entry name" value="Rce1/LyrA-like_dom"/>
</dbReference>
<evidence type="ECO:0000259" key="2">
    <source>
        <dbReference type="Pfam" id="PF02517"/>
    </source>
</evidence>
<feature type="domain" description="CAAX prenyl protease 2/Lysostaphin resistance protein A-like" evidence="2">
    <location>
        <begin position="143"/>
        <end position="239"/>
    </location>
</feature>
<dbReference type="Proteomes" id="UP001357223">
    <property type="component" value="Chromosome"/>
</dbReference>
<feature type="transmembrane region" description="Helical" evidence="1">
    <location>
        <begin position="228"/>
        <end position="247"/>
    </location>
</feature>
<evidence type="ECO:0000313" key="3">
    <source>
        <dbReference type="EMBL" id="WVX79735.1"/>
    </source>
</evidence>
<dbReference type="Pfam" id="PF02517">
    <property type="entry name" value="Rce1-like"/>
    <property type="match status" value="1"/>
</dbReference>
<feature type="transmembrane region" description="Helical" evidence="1">
    <location>
        <begin position="176"/>
        <end position="197"/>
    </location>
</feature>
<keyword evidence="1" id="KW-1133">Transmembrane helix</keyword>
<sequence>MQTDLPVNMSSVSKKVHHVYFSLILRTVLFFIMGILFVGILALQGSDQPFNDAEKWWPFQVIFANLFSFLIINQLLKKEGRSYRSLFRAPVDKNRKTVREYAVLFLAAVIGGAVPLYLFSYLLLGAIPPPDTHFQALPIGYAVIALILFPLSNALVETPTYIGYALPRLQQITGKIYMPILIAGFFLALQHVFLPIVLEADYMLWRLLSFIPLAIFLGIFYTKKQRIVPIVIIHFIIDLQLVSQMFINSIS</sequence>
<feature type="transmembrane region" description="Helical" evidence="1">
    <location>
        <begin position="56"/>
        <end position="76"/>
    </location>
</feature>
<keyword evidence="1" id="KW-0812">Transmembrane</keyword>
<name>A0ABZ2CB69_9BACI</name>
<proteinExistence type="predicted"/>
<evidence type="ECO:0000256" key="1">
    <source>
        <dbReference type="SAM" id="Phobius"/>
    </source>
</evidence>
<feature type="transmembrane region" description="Helical" evidence="1">
    <location>
        <begin position="20"/>
        <end position="44"/>
    </location>
</feature>
<feature type="transmembrane region" description="Helical" evidence="1">
    <location>
        <begin position="203"/>
        <end position="221"/>
    </location>
</feature>
<keyword evidence="1" id="KW-0472">Membrane</keyword>
<keyword evidence="4" id="KW-1185">Reference proteome</keyword>
<gene>
    <name evidence="3" type="ORF">R4Z09_20950</name>
</gene>
<keyword evidence="3" id="KW-0645">Protease</keyword>
<dbReference type="GO" id="GO:0008233">
    <property type="term" value="F:peptidase activity"/>
    <property type="evidence" value="ECO:0007669"/>
    <property type="project" value="UniProtKB-KW"/>
</dbReference>
<protein>
    <submittedName>
        <fullName evidence="3">CPBP family glutamic-type intramembrane protease</fullName>
        <ecNumber evidence="3">3.4.-.-</ecNumber>
    </submittedName>
</protein>
<dbReference type="EMBL" id="CP137640">
    <property type="protein sequence ID" value="WVX79735.1"/>
    <property type="molecule type" value="Genomic_DNA"/>
</dbReference>
<dbReference type="EC" id="3.4.-.-" evidence="3"/>
<dbReference type="RefSeq" id="WP_338448668.1">
    <property type="nucleotide sequence ID" value="NZ_CP137640.1"/>
</dbReference>
<keyword evidence="3" id="KW-0378">Hydrolase</keyword>
<feature type="transmembrane region" description="Helical" evidence="1">
    <location>
        <begin position="101"/>
        <end position="124"/>
    </location>
</feature>
<feature type="transmembrane region" description="Helical" evidence="1">
    <location>
        <begin position="136"/>
        <end position="156"/>
    </location>
</feature>
<accession>A0ABZ2CB69</accession>
<evidence type="ECO:0000313" key="4">
    <source>
        <dbReference type="Proteomes" id="UP001357223"/>
    </source>
</evidence>
<organism evidence="3 4">
    <name type="scientific">Niallia oryzisoli</name>
    <dbReference type="NCBI Taxonomy" id="1737571"/>
    <lineage>
        <taxon>Bacteria</taxon>
        <taxon>Bacillati</taxon>
        <taxon>Bacillota</taxon>
        <taxon>Bacilli</taxon>
        <taxon>Bacillales</taxon>
        <taxon>Bacillaceae</taxon>
        <taxon>Niallia</taxon>
    </lineage>
</organism>
<dbReference type="GO" id="GO:0006508">
    <property type="term" value="P:proteolysis"/>
    <property type="evidence" value="ECO:0007669"/>
    <property type="project" value="UniProtKB-KW"/>
</dbReference>
<reference evidence="3 4" key="1">
    <citation type="submission" date="2023-10" db="EMBL/GenBank/DDBJ databases">
        <title>Niallia locisalis sp.nov. isolated from a salt pond sample.</title>
        <authorList>
            <person name="Li X.-J."/>
            <person name="Dong L."/>
        </authorList>
    </citation>
    <scope>NUCLEOTIDE SEQUENCE [LARGE SCALE GENOMIC DNA]</scope>
    <source>
        <strain evidence="3 4">DSM 29761</strain>
    </source>
</reference>